<evidence type="ECO:0000313" key="3">
    <source>
        <dbReference type="Proteomes" id="UP000018888"/>
    </source>
</evidence>
<proteinExistence type="predicted"/>
<dbReference type="Proteomes" id="UP000018888">
    <property type="component" value="Unassembled WGS sequence"/>
</dbReference>
<sequence>MHDIRYGPNNEVIDEVVEEELAFSSSHVTPPKKKIRIKKKKGNKMVQSTSTDKETLDSTEEPMRIDDEISEINRLSNYTIGCTNAYTADSAFGTKFNRHTPTGDGTSRVKSETFWCMMSRSKSMKILLDNRFRGIPVRWFQQGGLKERKQREKFQAMILEDMQTALNNQFDWELQHLSWNSWNRHDPPKQTNKTNMSRGGNATRQKIFQEVNRPRNKRITKRILRRNRKKSKRPQSQDKKKDKSRKAL</sequence>
<keyword evidence="3" id="KW-1185">Reference proteome</keyword>
<feature type="region of interest" description="Disordered" evidence="1">
    <location>
        <begin position="182"/>
        <end position="248"/>
    </location>
</feature>
<comment type="caution">
    <text evidence="2">The sequence shown here is derived from an EMBL/GenBank/DDBJ whole genome shotgun (WGS) entry which is preliminary data.</text>
</comment>
<dbReference type="EMBL" id="AUPC02000056">
    <property type="protein sequence ID" value="POG75861.1"/>
    <property type="molecule type" value="Genomic_DNA"/>
</dbReference>
<feature type="compositionally biased region" description="Polar residues" evidence="1">
    <location>
        <begin position="189"/>
        <end position="206"/>
    </location>
</feature>
<organism evidence="2 3">
    <name type="scientific">Rhizophagus irregularis (strain DAOM 181602 / DAOM 197198 / MUCL 43194)</name>
    <name type="common">Arbuscular mycorrhizal fungus</name>
    <name type="synonym">Glomus intraradices</name>
    <dbReference type="NCBI Taxonomy" id="747089"/>
    <lineage>
        <taxon>Eukaryota</taxon>
        <taxon>Fungi</taxon>
        <taxon>Fungi incertae sedis</taxon>
        <taxon>Mucoromycota</taxon>
        <taxon>Glomeromycotina</taxon>
        <taxon>Glomeromycetes</taxon>
        <taxon>Glomerales</taxon>
        <taxon>Glomeraceae</taxon>
        <taxon>Rhizophagus</taxon>
    </lineage>
</organism>
<protein>
    <submittedName>
        <fullName evidence="2">Uncharacterized protein</fullName>
    </submittedName>
</protein>
<dbReference type="VEuPathDB" id="FungiDB:RhiirFUN_010903"/>
<reference evidence="2 3" key="2">
    <citation type="journal article" date="2018" name="New Phytol.">
        <title>High intraspecific genome diversity in the model arbuscular mycorrhizal symbiont Rhizophagus irregularis.</title>
        <authorList>
            <person name="Chen E.C.H."/>
            <person name="Morin E."/>
            <person name="Beaudet D."/>
            <person name="Noel J."/>
            <person name="Yildirir G."/>
            <person name="Ndikumana S."/>
            <person name="Charron P."/>
            <person name="St-Onge C."/>
            <person name="Giorgi J."/>
            <person name="Kruger M."/>
            <person name="Marton T."/>
            <person name="Ropars J."/>
            <person name="Grigoriev I.V."/>
            <person name="Hainaut M."/>
            <person name="Henrissat B."/>
            <person name="Roux C."/>
            <person name="Martin F."/>
            <person name="Corradi N."/>
        </authorList>
    </citation>
    <scope>NUCLEOTIDE SEQUENCE [LARGE SCALE GENOMIC DNA]</scope>
    <source>
        <strain evidence="2 3">DAOM 197198</strain>
    </source>
</reference>
<evidence type="ECO:0000256" key="1">
    <source>
        <dbReference type="SAM" id="MobiDB-lite"/>
    </source>
</evidence>
<dbReference type="AlphaFoldDB" id="A0A2P4QE05"/>
<dbReference type="VEuPathDB" id="FungiDB:RhiirFUN_010904"/>
<accession>A0A2P4QE05</accession>
<reference evidence="2 3" key="1">
    <citation type="journal article" date="2013" name="Proc. Natl. Acad. Sci. U.S.A.">
        <title>Genome of an arbuscular mycorrhizal fungus provides insight into the oldest plant symbiosis.</title>
        <authorList>
            <person name="Tisserant E."/>
            <person name="Malbreil M."/>
            <person name="Kuo A."/>
            <person name="Kohler A."/>
            <person name="Symeonidi A."/>
            <person name="Balestrini R."/>
            <person name="Charron P."/>
            <person name="Duensing N."/>
            <person name="Frei Dit Frey N."/>
            <person name="Gianinazzi-Pearson V."/>
            <person name="Gilbert L.B."/>
            <person name="Handa Y."/>
            <person name="Herr J.R."/>
            <person name="Hijri M."/>
            <person name="Koul R."/>
            <person name="Kawaguchi M."/>
            <person name="Krajinski F."/>
            <person name="Lammers P.J."/>
            <person name="Masclaux F.G."/>
            <person name="Murat C."/>
            <person name="Morin E."/>
            <person name="Ndikumana S."/>
            <person name="Pagni M."/>
            <person name="Petitpierre D."/>
            <person name="Requena N."/>
            <person name="Rosikiewicz P."/>
            <person name="Riley R."/>
            <person name="Saito K."/>
            <person name="San Clemente H."/>
            <person name="Shapiro H."/>
            <person name="van Tuinen D."/>
            <person name="Becard G."/>
            <person name="Bonfante P."/>
            <person name="Paszkowski U."/>
            <person name="Shachar-Hill Y.Y."/>
            <person name="Tuskan G.A."/>
            <person name="Young P.W."/>
            <person name="Sanders I.R."/>
            <person name="Henrissat B."/>
            <person name="Rensing S.A."/>
            <person name="Grigoriev I.V."/>
            <person name="Corradi N."/>
            <person name="Roux C."/>
            <person name="Martin F."/>
        </authorList>
    </citation>
    <scope>NUCLEOTIDE SEQUENCE [LARGE SCALE GENOMIC DNA]</scope>
    <source>
        <strain evidence="2 3">DAOM 197198</strain>
    </source>
</reference>
<evidence type="ECO:0000313" key="2">
    <source>
        <dbReference type="EMBL" id="POG75861.1"/>
    </source>
</evidence>
<gene>
    <name evidence="2" type="ORF">GLOIN_2v1769667</name>
</gene>
<feature type="region of interest" description="Disordered" evidence="1">
    <location>
        <begin position="39"/>
        <end position="58"/>
    </location>
</feature>
<feature type="compositionally biased region" description="Basic residues" evidence="1">
    <location>
        <begin position="214"/>
        <end position="233"/>
    </location>
</feature>
<name>A0A2P4QE05_RHIID</name>